<evidence type="ECO:0000313" key="1">
    <source>
        <dbReference type="EMBL" id="KAF7844192.1"/>
    </source>
</evidence>
<proteinExistence type="predicted"/>
<sequence length="72" mass="8167">MPSLEKTQSSDEGTRICHLEKLRGKTTYNQQDLDMRHPQLPPLFRNCHFKFKSPGGCSAPQRRVPASDSSHS</sequence>
<dbReference type="AlphaFoldDB" id="A0A834XH62"/>
<gene>
    <name evidence="1" type="ORF">G2W53_001097</name>
</gene>
<dbReference type="EMBL" id="JAAIUW010000001">
    <property type="protein sequence ID" value="KAF7844192.1"/>
    <property type="molecule type" value="Genomic_DNA"/>
</dbReference>
<accession>A0A834XH62</accession>
<name>A0A834XH62_9FABA</name>
<dbReference type="Proteomes" id="UP000634136">
    <property type="component" value="Unassembled WGS sequence"/>
</dbReference>
<organism evidence="1 2">
    <name type="scientific">Senna tora</name>
    <dbReference type="NCBI Taxonomy" id="362788"/>
    <lineage>
        <taxon>Eukaryota</taxon>
        <taxon>Viridiplantae</taxon>
        <taxon>Streptophyta</taxon>
        <taxon>Embryophyta</taxon>
        <taxon>Tracheophyta</taxon>
        <taxon>Spermatophyta</taxon>
        <taxon>Magnoliopsida</taxon>
        <taxon>eudicotyledons</taxon>
        <taxon>Gunneridae</taxon>
        <taxon>Pentapetalae</taxon>
        <taxon>rosids</taxon>
        <taxon>fabids</taxon>
        <taxon>Fabales</taxon>
        <taxon>Fabaceae</taxon>
        <taxon>Caesalpinioideae</taxon>
        <taxon>Cassia clade</taxon>
        <taxon>Senna</taxon>
    </lineage>
</organism>
<protein>
    <submittedName>
        <fullName evidence="1">Uncharacterized protein</fullName>
    </submittedName>
</protein>
<comment type="caution">
    <text evidence="1">The sequence shown here is derived from an EMBL/GenBank/DDBJ whole genome shotgun (WGS) entry which is preliminary data.</text>
</comment>
<keyword evidence="2" id="KW-1185">Reference proteome</keyword>
<reference evidence="1" key="1">
    <citation type="submission" date="2020-09" db="EMBL/GenBank/DDBJ databases">
        <title>Genome-Enabled Discovery of Anthraquinone Biosynthesis in Senna tora.</title>
        <authorList>
            <person name="Kang S.-H."/>
            <person name="Pandey R.P."/>
            <person name="Lee C.-M."/>
            <person name="Sim J.-S."/>
            <person name="Jeong J.-T."/>
            <person name="Choi B.-S."/>
            <person name="Jung M."/>
            <person name="Ginzburg D."/>
            <person name="Zhao K."/>
            <person name="Won S.Y."/>
            <person name="Oh T.-J."/>
            <person name="Yu Y."/>
            <person name="Kim N.-H."/>
            <person name="Lee O.R."/>
            <person name="Lee T.-H."/>
            <person name="Bashyal P."/>
            <person name="Kim T.-S."/>
            <person name="Lee W.-H."/>
            <person name="Kawkins C."/>
            <person name="Kim C.-K."/>
            <person name="Kim J.S."/>
            <person name="Ahn B.O."/>
            <person name="Rhee S.Y."/>
            <person name="Sohng J.K."/>
        </authorList>
    </citation>
    <scope>NUCLEOTIDE SEQUENCE</scope>
    <source>
        <tissue evidence="1">Leaf</tissue>
    </source>
</reference>
<evidence type="ECO:0000313" key="2">
    <source>
        <dbReference type="Proteomes" id="UP000634136"/>
    </source>
</evidence>